<keyword evidence="6" id="KW-0479">Metal-binding</keyword>
<evidence type="ECO:0000256" key="4">
    <source>
        <dbReference type="ARBA" id="ARBA00022679"/>
    </source>
</evidence>
<keyword evidence="4" id="KW-0808">Transferase</keyword>
<evidence type="ECO:0000259" key="9">
    <source>
        <dbReference type="PROSITE" id="PS50868"/>
    </source>
</evidence>
<dbReference type="InterPro" id="IPR001214">
    <property type="entry name" value="SET_dom"/>
</dbReference>
<dbReference type="SUPFAM" id="SSF82199">
    <property type="entry name" value="SET domain"/>
    <property type="match status" value="1"/>
</dbReference>
<dbReference type="PANTHER" id="PTHR46223:SF3">
    <property type="entry name" value="HISTONE-LYSINE N-METHYLTRANSFERASE SET-23"/>
    <property type="match status" value="1"/>
</dbReference>
<organism evidence="10 11">
    <name type="scientific">Aristolochia fimbriata</name>
    <name type="common">White veined hardy Dutchman's pipe vine</name>
    <dbReference type="NCBI Taxonomy" id="158543"/>
    <lineage>
        <taxon>Eukaryota</taxon>
        <taxon>Viridiplantae</taxon>
        <taxon>Streptophyta</taxon>
        <taxon>Embryophyta</taxon>
        <taxon>Tracheophyta</taxon>
        <taxon>Spermatophyta</taxon>
        <taxon>Magnoliopsida</taxon>
        <taxon>Magnoliidae</taxon>
        <taxon>Piperales</taxon>
        <taxon>Aristolochiaceae</taxon>
        <taxon>Aristolochia</taxon>
    </lineage>
</organism>
<dbReference type="PROSITE" id="PS50868">
    <property type="entry name" value="POST_SET"/>
    <property type="match status" value="1"/>
</dbReference>
<evidence type="ECO:0000256" key="2">
    <source>
        <dbReference type="ARBA" id="ARBA00022454"/>
    </source>
</evidence>
<dbReference type="PANTHER" id="PTHR46223">
    <property type="entry name" value="HISTONE-LYSINE N-METHYLTRANSFERASE SUV39H"/>
    <property type="match status" value="1"/>
</dbReference>
<evidence type="ECO:0000256" key="1">
    <source>
        <dbReference type="ARBA" id="ARBA00004286"/>
    </source>
</evidence>
<dbReference type="GO" id="GO:0032259">
    <property type="term" value="P:methylation"/>
    <property type="evidence" value="ECO:0007669"/>
    <property type="project" value="UniProtKB-KW"/>
</dbReference>
<keyword evidence="3" id="KW-0489">Methyltransferase</keyword>
<dbReference type="GO" id="GO:0005694">
    <property type="term" value="C:chromosome"/>
    <property type="evidence" value="ECO:0007669"/>
    <property type="project" value="UniProtKB-SubCell"/>
</dbReference>
<feature type="domain" description="Post-SET" evidence="9">
    <location>
        <begin position="311"/>
        <end position="327"/>
    </location>
</feature>
<reference evidence="10 11" key="1">
    <citation type="submission" date="2021-07" db="EMBL/GenBank/DDBJ databases">
        <title>The Aristolochia fimbriata genome: insights into angiosperm evolution, floral development and chemical biosynthesis.</title>
        <authorList>
            <person name="Jiao Y."/>
        </authorList>
    </citation>
    <scope>NUCLEOTIDE SEQUENCE [LARGE SCALE GENOMIC DNA]</scope>
    <source>
        <strain evidence="10">IBCAS-2021</strain>
        <tissue evidence="10">Leaf</tissue>
    </source>
</reference>
<comment type="subcellular location">
    <subcellularLocation>
        <location evidence="1">Chromosome</location>
    </subcellularLocation>
</comment>
<gene>
    <name evidence="10" type="ORF">H6P81_004988</name>
</gene>
<evidence type="ECO:0000256" key="3">
    <source>
        <dbReference type="ARBA" id="ARBA00022603"/>
    </source>
</evidence>
<accession>A0AAV7ETW0</accession>
<dbReference type="PROSITE" id="PS50280">
    <property type="entry name" value="SET"/>
    <property type="match status" value="1"/>
</dbReference>
<keyword evidence="7" id="KW-0862">Zinc</keyword>
<dbReference type="GO" id="GO:0046872">
    <property type="term" value="F:metal ion binding"/>
    <property type="evidence" value="ECO:0007669"/>
    <property type="project" value="UniProtKB-KW"/>
</dbReference>
<dbReference type="GO" id="GO:0008168">
    <property type="term" value="F:methyltransferase activity"/>
    <property type="evidence" value="ECO:0007669"/>
    <property type="project" value="UniProtKB-KW"/>
</dbReference>
<evidence type="ECO:0008006" key="12">
    <source>
        <dbReference type="Google" id="ProtNLM"/>
    </source>
</evidence>
<evidence type="ECO:0000256" key="6">
    <source>
        <dbReference type="ARBA" id="ARBA00022723"/>
    </source>
</evidence>
<evidence type="ECO:0000313" key="10">
    <source>
        <dbReference type="EMBL" id="KAG9452084.1"/>
    </source>
</evidence>
<comment type="caution">
    <text evidence="10">The sequence shown here is derived from an EMBL/GenBank/DDBJ whole genome shotgun (WGS) entry which is preliminary data.</text>
</comment>
<dbReference type="Gene3D" id="2.170.270.10">
    <property type="entry name" value="SET domain"/>
    <property type="match status" value="1"/>
</dbReference>
<dbReference type="InterPro" id="IPR003616">
    <property type="entry name" value="Post-SET_dom"/>
</dbReference>
<dbReference type="Pfam" id="PF00856">
    <property type="entry name" value="SET"/>
    <property type="match status" value="1"/>
</dbReference>
<dbReference type="SMART" id="SM00317">
    <property type="entry name" value="SET"/>
    <property type="match status" value="1"/>
</dbReference>
<dbReference type="InterPro" id="IPR050973">
    <property type="entry name" value="H3K9_Histone-Lys_N-MTase"/>
</dbReference>
<proteinExistence type="predicted"/>
<evidence type="ECO:0000256" key="5">
    <source>
        <dbReference type="ARBA" id="ARBA00022691"/>
    </source>
</evidence>
<dbReference type="InterPro" id="IPR046341">
    <property type="entry name" value="SET_dom_sf"/>
</dbReference>
<dbReference type="EMBL" id="JAINDJ010000003">
    <property type="protein sequence ID" value="KAG9452084.1"/>
    <property type="molecule type" value="Genomic_DNA"/>
</dbReference>
<sequence>METKSRQARANPRGWAELVLPYLRPADLASIALTCKSLYEISKSVTKLRASDASGGLEKNPIPFFNSLDNQLYSYFIYSPCSVLPSLSRARQPWGEIRNSHENGTVIRPFEAAASMAGIDSGCDCGVCYKDGSQGCPCSLDGLTEVMTECGMSCNCELDCANRLTQRGVSVRLKIVKDKSKGWGLYANQFIQSGKFVCEYAGELLTTKEARLRQQKYDQLISKRKLLSSALLVVREHLPSGKACLRVNIDATIVGNIARFINHSCAGGNLSTILVRSTGALLPRLCFFSARDILEGEELCFKYGDVIANPNGQPCCCGSKTCLGVLPSETT</sequence>
<dbReference type="Proteomes" id="UP000825729">
    <property type="component" value="Unassembled WGS sequence"/>
</dbReference>
<dbReference type="AlphaFoldDB" id="A0AAV7ETW0"/>
<evidence type="ECO:0000313" key="11">
    <source>
        <dbReference type="Proteomes" id="UP000825729"/>
    </source>
</evidence>
<name>A0AAV7ETW0_ARIFI</name>
<feature type="domain" description="SET" evidence="8">
    <location>
        <begin position="171"/>
        <end position="304"/>
    </location>
</feature>
<evidence type="ECO:0000259" key="8">
    <source>
        <dbReference type="PROSITE" id="PS50280"/>
    </source>
</evidence>
<evidence type="ECO:0000256" key="7">
    <source>
        <dbReference type="ARBA" id="ARBA00022833"/>
    </source>
</evidence>
<protein>
    <recommendedName>
        <fullName evidence="12">Histone-lysine N-methyltransferase SUVR3</fullName>
    </recommendedName>
</protein>
<keyword evidence="5" id="KW-0949">S-adenosyl-L-methionine</keyword>
<keyword evidence="2" id="KW-0158">Chromosome</keyword>
<keyword evidence="11" id="KW-1185">Reference proteome</keyword>